<dbReference type="STRING" id="85558.T45_05373"/>
<dbReference type="EMBL" id="AEJB01000377">
    <property type="protein sequence ID" value="ELP65478.1"/>
    <property type="molecule type" value="Genomic_DNA"/>
</dbReference>
<name>L7F1E1_STRT8</name>
<accession>L7F1E1</accession>
<gene>
    <name evidence="1" type="ORF">STRTUCAR8_08027</name>
</gene>
<sequence>MVGKWLGFGKEFDVNTGPWILEFKDANTNKQALEKWNTRPEA</sequence>
<keyword evidence="2" id="KW-1185">Reference proteome</keyword>
<evidence type="ECO:0000313" key="1">
    <source>
        <dbReference type="EMBL" id="ELP65478.1"/>
    </source>
</evidence>
<dbReference type="AlphaFoldDB" id="L7F1E1"/>
<comment type="caution">
    <text evidence="1">The sequence shown here is derived from an EMBL/GenBank/DDBJ whole genome shotgun (WGS) entry which is preliminary data.</text>
</comment>
<dbReference type="PATRIC" id="fig|698760.3.peg.5705"/>
<reference evidence="1 2" key="1">
    <citation type="journal article" date="2011" name="Plasmid">
        <title>Streptomyces turgidiscabies Car8 contains a modular pathogenicity island that shares virulence genes with other actinobacterial plant pathogens.</title>
        <authorList>
            <person name="Huguet-Tapia J.C."/>
            <person name="Badger J.H."/>
            <person name="Loria R."/>
            <person name="Pettis G.S."/>
        </authorList>
    </citation>
    <scope>NUCLEOTIDE SEQUENCE [LARGE SCALE GENOMIC DNA]</scope>
    <source>
        <strain evidence="1 2">Car8</strain>
    </source>
</reference>
<evidence type="ECO:0000313" key="2">
    <source>
        <dbReference type="Proteomes" id="UP000010931"/>
    </source>
</evidence>
<protein>
    <submittedName>
        <fullName evidence="1">Uncharacterized protein</fullName>
    </submittedName>
</protein>
<dbReference type="Proteomes" id="UP000010931">
    <property type="component" value="Unassembled WGS sequence"/>
</dbReference>
<proteinExistence type="predicted"/>
<organism evidence="1 2">
    <name type="scientific">Streptomyces turgidiscabies (strain Car8)</name>
    <dbReference type="NCBI Taxonomy" id="698760"/>
    <lineage>
        <taxon>Bacteria</taxon>
        <taxon>Bacillati</taxon>
        <taxon>Actinomycetota</taxon>
        <taxon>Actinomycetes</taxon>
        <taxon>Kitasatosporales</taxon>
        <taxon>Streptomycetaceae</taxon>
        <taxon>Streptomyces</taxon>
    </lineage>
</organism>